<evidence type="ECO:0000256" key="8">
    <source>
        <dbReference type="SAM" id="MobiDB-lite"/>
    </source>
</evidence>
<gene>
    <name evidence="5" type="primary">eif1a</name>
    <name evidence="10" type="ORF">GC250_07365</name>
</gene>
<accession>A0A6A9QKV2</accession>
<comment type="caution">
    <text evidence="10">The sequence shown here is derived from an EMBL/GenBank/DDBJ whole genome shotgun (WGS) entry which is preliminary data.</text>
</comment>
<dbReference type="NCBIfam" id="TIGR00523">
    <property type="entry name" value="eIF-1A"/>
    <property type="match status" value="1"/>
</dbReference>
<dbReference type="RefSeq" id="WP_156016840.1">
    <property type="nucleotide sequence ID" value="NZ_WGGD01000005.1"/>
</dbReference>
<dbReference type="EMBL" id="WGGD01000005">
    <property type="protein sequence ID" value="MUN29254.1"/>
    <property type="molecule type" value="Genomic_DNA"/>
</dbReference>
<comment type="function">
    <text evidence="4 5 7">Seems to be required for maximal rate of protein biosynthesis. Enhances ribosome dissociation into subunits and stabilizes the binding of the initiator Met-tRNA(I) to 40 S ribosomal subunits.</text>
</comment>
<comment type="similarity">
    <text evidence="1 5 6">Belongs to the eIF-1A family.</text>
</comment>
<reference evidence="10 11" key="1">
    <citation type="submission" date="2019-10" db="EMBL/GenBank/DDBJ databases">
        <title>Sequencing and Assembly of Multiple Reported Metal-Biooxidizing Members of the Extremely Thermoacidophilic Archaeal Family Sulfolobaceae.</title>
        <authorList>
            <person name="Counts J.A."/>
            <person name="Kelly R.M."/>
        </authorList>
    </citation>
    <scope>NUCLEOTIDE SEQUENCE [LARGE SCALE GENOMIC DNA]</scope>
    <source>
        <strain evidence="10 11">DSM 6482</strain>
    </source>
</reference>
<evidence type="ECO:0000256" key="5">
    <source>
        <dbReference type="HAMAP-Rule" id="MF_00216"/>
    </source>
</evidence>
<dbReference type="InterPro" id="IPR018104">
    <property type="entry name" value="TIF_eIF-1A_CS"/>
</dbReference>
<proteinExistence type="inferred from homology"/>
<dbReference type="AlphaFoldDB" id="A0A6A9QKV2"/>
<dbReference type="InterPro" id="IPR006196">
    <property type="entry name" value="RNA-binding_domain_S1_IF1"/>
</dbReference>
<dbReference type="PANTHER" id="PTHR21668">
    <property type="entry name" value="EIF-1A"/>
    <property type="match status" value="1"/>
</dbReference>
<feature type="region of interest" description="Disordered" evidence="8">
    <location>
        <begin position="1"/>
        <end position="21"/>
    </location>
</feature>
<dbReference type="HAMAP" id="MF_00216">
    <property type="entry name" value="aIF_1A"/>
    <property type="match status" value="1"/>
</dbReference>
<dbReference type="GO" id="GO:0003723">
    <property type="term" value="F:RNA binding"/>
    <property type="evidence" value="ECO:0007669"/>
    <property type="project" value="InterPro"/>
</dbReference>
<dbReference type="NCBIfam" id="NF003085">
    <property type="entry name" value="PRK04012.1-5"/>
    <property type="match status" value="1"/>
</dbReference>
<evidence type="ECO:0000256" key="3">
    <source>
        <dbReference type="ARBA" id="ARBA00022917"/>
    </source>
</evidence>
<dbReference type="InterPro" id="IPR001253">
    <property type="entry name" value="TIF_eIF-1A"/>
</dbReference>
<sequence length="109" mass="12448">MSKKVKQPEIPSNRNVPKPGDGEAICVVKKMLGGDHIVVSCLDGKERMARIPGKIRKKVWMREGDVVLVGIWDFQPNKCDITYKYNNDDIKRLIEEKVVSREVLDQLRG</sequence>
<dbReference type="CDD" id="cd05793">
    <property type="entry name" value="S1_IF1A"/>
    <property type="match status" value="1"/>
</dbReference>
<evidence type="ECO:0000256" key="1">
    <source>
        <dbReference type="ARBA" id="ARBA00007392"/>
    </source>
</evidence>
<dbReference type="PROSITE" id="PS01262">
    <property type="entry name" value="IF1A"/>
    <property type="match status" value="1"/>
</dbReference>
<evidence type="ECO:0000313" key="10">
    <source>
        <dbReference type="EMBL" id="MUN29254.1"/>
    </source>
</evidence>
<keyword evidence="2 5" id="KW-0396">Initiation factor</keyword>
<name>A0A6A9QKV2_SULME</name>
<keyword evidence="3 5" id="KW-0648">Protein biosynthesis</keyword>
<evidence type="ECO:0000256" key="4">
    <source>
        <dbReference type="ARBA" id="ARBA00025502"/>
    </source>
</evidence>
<evidence type="ECO:0000313" key="11">
    <source>
        <dbReference type="Proteomes" id="UP000470772"/>
    </source>
</evidence>
<evidence type="ECO:0000256" key="2">
    <source>
        <dbReference type="ARBA" id="ARBA00022540"/>
    </source>
</evidence>
<evidence type="ECO:0000256" key="6">
    <source>
        <dbReference type="RuleBase" id="RU004364"/>
    </source>
</evidence>
<protein>
    <recommendedName>
        <fullName evidence="5">Translation initiation factor 1A</fullName>
        <shortName evidence="5">aIF-1A</shortName>
    </recommendedName>
</protein>
<dbReference type="GO" id="GO:0003743">
    <property type="term" value="F:translation initiation factor activity"/>
    <property type="evidence" value="ECO:0007669"/>
    <property type="project" value="UniProtKB-UniRule"/>
</dbReference>
<dbReference type="SUPFAM" id="SSF50249">
    <property type="entry name" value="Nucleic acid-binding proteins"/>
    <property type="match status" value="1"/>
</dbReference>
<dbReference type="Gene3D" id="2.40.50.140">
    <property type="entry name" value="Nucleic acid-binding proteins"/>
    <property type="match status" value="1"/>
</dbReference>
<keyword evidence="11" id="KW-1185">Reference proteome</keyword>
<dbReference type="SMART" id="SM00652">
    <property type="entry name" value="eIF1a"/>
    <property type="match status" value="1"/>
</dbReference>
<dbReference type="PROSITE" id="PS50832">
    <property type="entry name" value="S1_IF1_TYPE"/>
    <property type="match status" value="1"/>
</dbReference>
<dbReference type="Pfam" id="PF01176">
    <property type="entry name" value="eIF-1a"/>
    <property type="match status" value="1"/>
</dbReference>
<evidence type="ECO:0000259" key="9">
    <source>
        <dbReference type="PROSITE" id="PS50832"/>
    </source>
</evidence>
<dbReference type="NCBIfam" id="NF003084">
    <property type="entry name" value="PRK04012.1-3"/>
    <property type="match status" value="1"/>
</dbReference>
<evidence type="ECO:0000256" key="7">
    <source>
        <dbReference type="RuleBase" id="RU004365"/>
    </source>
</evidence>
<dbReference type="InterPro" id="IPR012340">
    <property type="entry name" value="NA-bd_OB-fold"/>
</dbReference>
<dbReference type="Proteomes" id="UP000470772">
    <property type="component" value="Unassembled WGS sequence"/>
</dbReference>
<feature type="domain" description="S1-like" evidence="9">
    <location>
        <begin position="12"/>
        <end position="86"/>
    </location>
</feature>
<organism evidence="10 11">
    <name type="scientific">Sulfuracidifex metallicus DSM 6482 = JCM 9184</name>
    <dbReference type="NCBI Taxonomy" id="523847"/>
    <lineage>
        <taxon>Archaea</taxon>
        <taxon>Thermoproteota</taxon>
        <taxon>Thermoprotei</taxon>
        <taxon>Sulfolobales</taxon>
        <taxon>Sulfolobaceae</taxon>
        <taxon>Sulfuracidifex</taxon>
    </lineage>
</organism>
<dbReference type="NCBIfam" id="NF003082">
    <property type="entry name" value="PRK04012.1-1"/>
    <property type="match status" value="1"/>
</dbReference>